<feature type="transmembrane region" description="Helical" evidence="7">
    <location>
        <begin position="228"/>
        <end position="247"/>
    </location>
</feature>
<keyword evidence="3" id="KW-1003">Cell membrane</keyword>
<evidence type="ECO:0000256" key="1">
    <source>
        <dbReference type="ARBA" id="ARBA00004651"/>
    </source>
</evidence>
<evidence type="ECO:0000256" key="6">
    <source>
        <dbReference type="ARBA" id="ARBA00023136"/>
    </source>
</evidence>
<name>A0ABU9B6S8_9BURK</name>
<evidence type="ECO:0000313" key="8">
    <source>
        <dbReference type="EMBL" id="MEK8025583.1"/>
    </source>
</evidence>
<comment type="caution">
    <text evidence="8">The sequence shown here is derived from an EMBL/GenBank/DDBJ whole genome shotgun (WGS) entry which is preliminary data.</text>
</comment>
<protein>
    <submittedName>
        <fullName evidence="8">Oligosaccharide flippase family protein</fullName>
    </submittedName>
</protein>
<dbReference type="Proteomes" id="UP001368500">
    <property type="component" value="Unassembled WGS sequence"/>
</dbReference>
<dbReference type="PANTHER" id="PTHR30250">
    <property type="entry name" value="PST FAMILY PREDICTED COLANIC ACID TRANSPORTER"/>
    <property type="match status" value="1"/>
</dbReference>
<gene>
    <name evidence="8" type="ORF">AACH11_06375</name>
</gene>
<feature type="transmembrane region" description="Helical" evidence="7">
    <location>
        <begin position="395"/>
        <end position="415"/>
    </location>
</feature>
<feature type="transmembrane region" description="Helical" evidence="7">
    <location>
        <begin position="253"/>
        <end position="272"/>
    </location>
</feature>
<evidence type="ECO:0000256" key="2">
    <source>
        <dbReference type="ARBA" id="ARBA00007430"/>
    </source>
</evidence>
<feature type="transmembrane region" description="Helical" evidence="7">
    <location>
        <begin position="363"/>
        <end position="383"/>
    </location>
</feature>
<accession>A0ABU9B6S8</accession>
<feature type="transmembrane region" description="Helical" evidence="7">
    <location>
        <begin position="46"/>
        <end position="65"/>
    </location>
</feature>
<keyword evidence="6 7" id="KW-0472">Membrane</keyword>
<dbReference type="PANTHER" id="PTHR30250:SF10">
    <property type="entry name" value="LIPOPOLYSACCHARIDE BIOSYNTHESIS PROTEIN WZXC"/>
    <property type="match status" value="1"/>
</dbReference>
<comment type="subcellular location">
    <subcellularLocation>
        <location evidence="1">Cell membrane</location>
        <topology evidence="1">Multi-pass membrane protein</topology>
    </subcellularLocation>
</comment>
<evidence type="ECO:0000313" key="9">
    <source>
        <dbReference type="Proteomes" id="UP001368500"/>
    </source>
</evidence>
<feature type="transmembrane region" description="Helical" evidence="7">
    <location>
        <begin position="331"/>
        <end position="351"/>
    </location>
</feature>
<evidence type="ECO:0000256" key="5">
    <source>
        <dbReference type="ARBA" id="ARBA00022989"/>
    </source>
</evidence>
<feature type="transmembrane region" description="Helical" evidence="7">
    <location>
        <begin position="12"/>
        <end position="34"/>
    </location>
</feature>
<evidence type="ECO:0000256" key="7">
    <source>
        <dbReference type="SAM" id="Phobius"/>
    </source>
</evidence>
<proteinExistence type="inferred from homology"/>
<keyword evidence="5 7" id="KW-1133">Transmembrane helix</keyword>
<comment type="similarity">
    <text evidence="2">Belongs to the polysaccharide synthase family.</text>
</comment>
<evidence type="ECO:0000256" key="3">
    <source>
        <dbReference type="ARBA" id="ARBA00022475"/>
    </source>
</evidence>
<organism evidence="8 9">
    <name type="scientific">Pseudaquabacterium rugosum</name>
    <dbReference type="NCBI Taxonomy" id="2984194"/>
    <lineage>
        <taxon>Bacteria</taxon>
        <taxon>Pseudomonadati</taxon>
        <taxon>Pseudomonadota</taxon>
        <taxon>Betaproteobacteria</taxon>
        <taxon>Burkholderiales</taxon>
        <taxon>Sphaerotilaceae</taxon>
        <taxon>Pseudaquabacterium</taxon>
    </lineage>
</organism>
<reference evidence="8 9" key="1">
    <citation type="submission" date="2024-04" db="EMBL/GenBank/DDBJ databases">
        <title>Novel species of the genus Ideonella isolated from streams.</title>
        <authorList>
            <person name="Lu H."/>
        </authorList>
    </citation>
    <scope>NUCLEOTIDE SEQUENCE [LARGE SCALE GENOMIC DNA]</scope>
    <source>
        <strain evidence="8 9">BYS139W</strain>
    </source>
</reference>
<dbReference type="Pfam" id="PF13440">
    <property type="entry name" value="Polysacc_synt_3"/>
    <property type="match status" value="1"/>
</dbReference>
<feature type="transmembrane region" description="Helical" evidence="7">
    <location>
        <begin position="301"/>
        <end position="325"/>
    </location>
</feature>
<sequence>MSGRGDRDVLRHMLTLATGAGVGKLVGIAAIPLITRLYGPEAYGLFSLLLAGTTLASPFVTLRYVSAILLPQRVGQAQVLVLACFGLLLLSCTLMGGVFALWGDTLFGVVGAARLGDVWPLLLGSIALAGSYEILSAWASRHKRFRPIALAEVGMSASGSAAKVLIQAATPLSGGLLIGHLVGQAWGCVALGRALWREWRWPRRLRWRVAAALRRYADFPRYRMPAQVLLVVSSQSPVFFAAALWGADVAGQLGLAFTVLAMPVSLLVQTTAQAYYAEIARLGAGDAARLQALSVGIARKLALLGAVPSLVLLVGAPTLFPWVFGAQWADAGVFAAILSVYLVAQFVSNPLTQALNVLGRQRLFLWFDGVRALITLGAFGFGVSLDLTPFFTLGLYSAGLAVYYGLNAWTVLRLIRQRLPR</sequence>
<keyword evidence="4 7" id="KW-0812">Transmembrane</keyword>
<dbReference type="RefSeq" id="WP_341373367.1">
    <property type="nucleotide sequence ID" value="NZ_JBBUTF010000005.1"/>
</dbReference>
<dbReference type="EMBL" id="JBBUTF010000005">
    <property type="protein sequence ID" value="MEK8025583.1"/>
    <property type="molecule type" value="Genomic_DNA"/>
</dbReference>
<dbReference type="InterPro" id="IPR050833">
    <property type="entry name" value="Poly_Biosynth_Transport"/>
</dbReference>
<feature type="transmembrane region" description="Helical" evidence="7">
    <location>
        <begin position="118"/>
        <end position="135"/>
    </location>
</feature>
<feature type="transmembrane region" description="Helical" evidence="7">
    <location>
        <begin position="77"/>
        <end position="102"/>
    </location>
</feature>
<keyword evidence="9" id="KW-1185">Reference proteome</keyword>
<evidence type="ECO:0000256" key="4">
    <source>
        <dbReference type="ARBA" id="ARBA00022692"/>
    </source>
</evidence>